<dbReference type="Pfam" id="PF06607">
    <property type="entry name" value="Prokineticin"/>
    <property type="match status" value="1"/>
</dbReference>
<dbReference type="OrthoDB" id="6415680at2759"/>
<gene>
    <name evidence="6" type="primary">NCL1_38136</name>
    <name evidence="6" type="ORF">TNCT_546661</name>
</gene>
<sequence>MKTFFICLLVCLALAVPSYAISCRTEPERCKEGECCVEFGIFGRCRPLLKEGEKCELKQLKSSFNNHVYLMKCPCGEGLTCEEDDSGSSLQGKCVKQ</sequence>
<comment type="caution">
    <text evidence="6">The sequence shown here is derived from an EMBL/GenBank/DDBJ whole genome shotgun (WGS) entry which is preliminary data.</text>
</comment>
<evidence type="ECO:0000313" key="6">
    <source>
        <dbReference type="EMBL" id="GFQ77474.1"/>
    </source>
</evidence>
<feature type="chain" id="PRO_5036497602" evidence="4">
    <location>
        <begin position="21"/>
        <end position="97"/>
    </location>
</feature>
<evidence type="ECO:0000256" key="4">
    <source>
        <dbReference type="SAM" id="SignalP"/>
    </source>
</evidence>
<evidence type="ECO:0000256" key="1">
    <source>
        <dbReference type="ARBA" id="ARBA00004613"/>
    </source>
</evidence>
<keyword evidence="4" id="KW-0732">Signal</keyword>
<protein>
    <submittedName>
        <fullName evidence="6">Venom protein</fullName>
    </submittedName>
</protein>
<keyword evidence="3" id="KW-1015">Disulfide bond</keyword>
<dbReference type="InterPro" id="IPR023569">
    <property type="entry name" value="Prokineticin_domain"/>
</dbReference>
<proteinExistence type="predicted"/>
<dbReference type="Gene3D" id="2.10.80.10">
    <property type="entry name" value="Lipase, subunit A"/>
    <property type="match status" value="1"/>
</dbReference>
<keyword evidence="7" id="KW-1185">Reference proteome</keyword>
<feature type="domain" description="Prokineticin" evidence="5">
    <location>
        <begin position="4"/>
        <end position="84"/>
    </location>
</feature>
<evidence type="ECO:0000259" key="5">
    <source>
        <dbReference type="Pfam" id="PF06607"/>
    </source>
</evidence>
<evidence type="ECO:0000256" key="2">
    <source>
        <dbReference type="ARBA" id="ARBA00022525"/>
    </source>
</evidence>
<evidence type="ECO:0000256" key="3">
    <source>
        <dbReference type="ARBA" id="ARBA00023157"/>
    </source>
</evidence>
<feature type="signal peptide" evidence="4">
    <location>
        <begin position="1"/>
        <end position="20"/>
    </location>
</feature>
<comment type="subcellular location">
    <subcellularLocation>
        <location evidence="1">Secreted</location>
    </subcellularLocation>
</comment>
<keyword evidence="2" id="KW-0964">Secreted</keyword>
<dbReference type="GO" id="GO:0005576">
    <property type="term" value="C:extracellular region"/>
    <property type="evidence" value="ECO:0007669"/>
    <property type="project" value="UniProtKB-SubCell"/>
</dbReference>
<evidence type="ECO:0000313" key="7">
    <source>
        <dbReference type="Proteomes" id="UP000887116"/>
    </source>
</evidence>
<dbReference type="EMBL" id="BMAO01031769">
    <property type="protein sequence ID" value="GFQ77474.1"/>
    <property type="molecule type" value="Genomic_DNA"/>
</dbReference>
<dbReference type="AlphaFoldDB" id="A0A8X6FFH4"/>
<reference evidence="6" key="1">
    <citation type="submission" date="2020-07" db="EMBL/GenBank/DDBJ databases">
        <title>Multicomponent nature underlies the extraordinary mechanical properties of spider dragline silk.</title>
        <authorList>
            <person name="Kono N."/>
            <person name="Nakamura H."/>
            <person name="Mori M."/>
            <person name="Yoshida Y."/>
            <person name="Ohtoshi R."/>
            <person name="Malay A.D."/>
            <person name="Moran D.A.P."/>
            <person name="Tomita M."/>
            <person name="Numata K."/>
            <person name="Arakawa K."/>
        </authorList>
    </citation>
    <scope>NUCLEOTIDE SEQUENCE</scope>
</reference>
<name>A0A8X6FFH4_TRICU</name>
<dbReference type="Proteomes" id="UP000887116">
    <property type="component" value="Unassembled WGS sequence"/>
</dbReference>
<accession>A0A8X6FFH4</accession>
<organism evidence="6 7">
    <name type="scientific">Trichonephila clavata</name>
    <name type="common">Joro spider</name>
    <name type="synonym">Nephila clavata</name>
    <dbReference type="NCBI Taxonomy" id="2740835"/>
    <lineage>
        <taxon>Eukaryota</taxon>
        <taxon>Metazoa</taxon>
        <taxon>Ecdysozoa</taxon>
        <taxon>Arthropoda</taxon>
        <taxon>Chelicerata</taxon>
        <taxon>Arachnida</taxon>
        <taxon>Araneae</taxon>
        <taxon>Araneomorphae</taxon>
        <taxon>Entelegynae</taxon>
        <taxon>Araneoidea</taxon>
        <taxon>Nephilidae</taxon>
        <taxon>Trichonephila</taxon>
    </lineage>
</organism>